<dbReference type="OrthoDB" id="10472756at2759"/>
<dbReference type="Proteomes" id="UP000001072">
    <property type="component" value="Unassembled WGS sequence"/>
</dbReference>
<evidence type="ECO:0000313" key="3">
    <source>
        <dbReference type="Proteomes" id="UP000001072"/>
    </source>
</evidence>
<evidence type="ECO:0008006" key="4">
    <source>
        <dbReference type="Google" id="ProtNLM"/>
    </source>
</evidence>
<evidence type="ECO:0000313" key="2">
    <source>
        <dbReference type="EMBL" id="EGG06445.1"/>
    </source>
</evidence>
<organism evidence="3">
    <name type="scientific">Melampsora larici-populina (strain 98AG31 / pathotype 3-4-7)</name>
    <name type="common">Poplar leaf rust fungus</name>
    <dbReference type="NCBI Taxonomy" id="747676"/>
    <lineage>
        <taxon>Eukaryota</taxon>
        <taxon>Fungi</taxon>
        <taxon>Dikarya</taxon>
        <taxon>Basidiomycota</taxon>
        <taxon>Pucciniomycotina</taxon>
        <taxon>Pucciniomycetes</taxon>
        <taxon>Pucciniales</taxon>
        <taxon>Melampsoraceae</taxon>
        <taxon>Melampsora</taxon>
    </lineage>
</organism>
<dbReference type="GeneID" id="18930088"/>
<feature type="compositionally biased region" description="Acidic residues" evidence="1">
    <location>
        <begin position="77"/>
        <end position="88"/>
    </location>
</feature>
<protein>
    <recommendedName>
        <fullName evidence="4">CxC1-like cysteine cluster associated with KDZ transposases domain-containing protein</fullName>
    </recommendedName>
</protein>
<dbReference type="AlphaFoldDB" id="F4RML3"/>
<feature type="region of interest" description="Disordered" evidence="1">
    <location>
        <begin position="1"/>
        <end position="90"/>
    </location>
</feature>
<name>F4RML3_MELLP</name>
<proteinExistence type="predicted"/>
<gene>
    <name evidence="2" type="ORF">MELLADRAFT_63426</name>
</gene>
<feature type="compositionally biased region" description="Basic and acidic residues" evidence="1">
    <location>
        <begin position="45"/>
        <end position="56"/>
    </location>
</feature>
<evidence type="ECO:0000256" key="1">
    <source>
        <dbReference type="SAM" id="MobiDB-lite"/>
    </source>
</evidence>
<reference evidence="3" key="1">
    <citation type="journal article" date="2011" name="Proc. Natl. Acad. Sci. U.S.A.">
        <title>Obligate biotrophy features unraveled by the genomic analysis of rust fungi.</title>
        <authorList>
            <person name="Duplessis S."/>
            <person name="Cuomo C.A."/>
            <person name="Lin Y.-C."/>
            <person name="Aerts A."/>
            <person name="Tisserant E."/>
            <person name="Veneault-Fourrey C."/>
            <person name="Joly D.L."/>
            <person name="Hacquard S."/>
            <person name="Amselem J."/>
            <person name="Cantarel B.L."/>
            <person name="Chiu R."/>
            <person name="Coutinho P.M."/>
            <person name="Feau N."/>
            <person name="Field M."/>
            <person name="Frey P."/>
            <person name="Gelhaye E."/>
            <person name="Goldberg J."/>
            <person name="Grabherr M.G."/>
            <person name="Kodira C.D."/>
            <person name="Kohler A."/>
            <person name="Kuees U."/>
            <person name="Lindquist E.A."/>
            <person name="Lucas S.M."/>
            <person name="Mago R."/>
            <person name="Mauceli E."/>
            <person name="Morin E."/>
            <person name="Murat C."/>
            <person name="Pangilinan J.L."/>
            <person name="Park R."/>
            <person name="Pearson M."/>
            <person name="Quesneville H."/>
            <person name="Rouhier N."/>
            <person name="Sakthikumar S."/>
            <person name="Salamov A.A."/>
            <person name="Schmutz J."/>
            <person name="Selles B."/>
            <person name="Shapiro H."/>
            <person name="Tanguay P."/>
            <person name="Tuskan G.A."/>
            <person name="Henrissat B."/>
            <person name="Van de Peer Y."/>
            <person name="Rouze P."/>
            <person name="Ellis J.G."/>
            <person name="Dodds P.N."/>
            <person name="Schein J.E."/>
            <person name="Zhong S."/>
            <person name="Hamelin R.C."/>
            <person name="Grigoriev I.V."/>
            <person name="Szabo L.J."/>
            <person name="Martin F."/>
        </authorList>
    </citation>
    <scope>NUCLEOTIDE SEQUENCE [LARGE SCALE GENOMIC DNA]</scope>
    <source>
        <strain evidence="3">98AG31 / pathotype 3-4-7</strain>
    </source>
</reference>
<dbReference type="VEuPathDB" id="FungiDB:MELLADRAFT_63426"/>
<accession>F4RML3</accession>
<dbReference type="KEGG" id="mlr:MELLADRAFT_63426"/>
<dbReference type="InParanoid" id="F4RML3"/>
<dbReference type="EMBL" id="GL883108">
    <property type="protein sequence ID" value="EGG06445.1"/>
    <property type="molecule type" value="Genomic_DNA"/>
</dbReference>
<sequence>MPSLRIINGFNHRKKEPKPTTPIQRQLVRTRQRDLENAEASMAAMDRRLNQRHNEEPQPLGDEIVEDHPMPAHDDVDQPGDEEGEDNQNLDMNRYMNGEVAPQELLNPEDPILAALRREVHLADRLANEKDWFWQYTIMLPTFLRNRLLTSNWGKEANWNEDFRPPCNCAGRTERNVDLVDILCESKS</sequence>
<dbReference type="HOGENOM" id="CLU_094293_0_0_1"/>
<keyword evidence="3" id="KW-1185">Reference proteome</keyword>
<feature type="compositionally biased region" description="Basic and acidic residues" evidence="1">
    <location>
        <begin position="66"/>
        <end position="76"/>
    </location>
</feature>
<dbReference type="RefSeq" id="XP_007410279.1">
    <property type="nucleotide sequence ID" value="XM_007410217.1"/>
</dbReference>